<keyword evidence="6 7" id="KW-0472">Membrane</keyword>
<evidence type="ECO:0000256" key="5">
    <source>
        <dbReference type="ARBA" id="ARBA00022989"/>
    </source>
</evidence>
<evidence type="ECO:0000256" key="2">
    <source>
        <dbReference type="ARBA" id="ARBA00022692"/>
    </source>
</evidence>
<dbReference type="SUPFAM" id="SSF90123">
    <property type="entry name" value="ABC transporter transmembrane region"/>
    <property type="match status" value="1"/>
</dbReference>
<name>A0AAD8PF88_BABGI</name>
<evidence type="ECO:0000313" key="11">
    <source>
        <dbReference type="Proteomes" id="UP001230268"/>
    </source>
</evidence>
<evidence type="ECO:0000256" key="6">
    <source>
        <dbReference type="ARBA" id="ARBA00023136"/>
    </source>
</evidence>
<evidence type="ECO:0000256" key="1">
    <source>
        <dbReference type="ARBA" id="ARBA00004141"/>
    </source>
</evidence>
<keyword evidence="11" id="KW-1185">Reference proteome</keyword>
<dbReference type="Pfam" id="PF00664">
    <property type="entry name" value="ABC_membrane"/>
    <property type="match status" value="1"/>
</dbReference>
<keyword evidence="4 10" id="KW-0067">ATP-binding</keyword>
<feature type="transmembrane region" description="Helical" evidence="7">
    <location>
        <begin position="199"/>
        <end position="224"/>
    </location>
</feature>
<dbReference type="Proteomes" id="UP001230268">
    <property type="component" value="Unassembled WGS sequence"/>
</dbReference>
<dbReference type="InterPro" id="IPR027417">
    <property type="entry name" value="P-loop_NTPase"/>
</dbReference>
<evidence type="ECO:0000259" key="8">
    <source>
        <dbReference type="PROSITE" id="PS50893"/>
    </source>
</evidence>
<evidence type="ECO:0000313" key="10">
    <source>
        <dbReference type="EMBL" id="KAK1444200.1"/>
    </source>
</evidence>
<dbReference type="AlphaFoldDB" id="A0AAD8PF88"/>
<evidence type="ECO:0000256" key="7">
    <source>
        <dbReference type="SAM" id="Phobius"/>
    </source>
</evidence>
<accession>A0AAD8PF88</accession>
<gene>
    <name evidence="10" type="ORF">BgAZ_101060</name>
</gene>
<feature type="transmembrane region" description="Helical" evidence="7">
    <location>
        <begin position="78"/>
        <end position="104"/>
    </location>
</feature>
<dbReference type="PANTHER" id="PTHR43394">
    <property type="entry name" value="ATP-DEPENDENT PERMEASE MDL1, MITOCHONDRIAL"/>
    <property type="match status" value="1"/>
</dbReference>
<comment type="caution">
    <text evidence="10">The sequence shown here is derived from an EMBL/GenBank/DDBJ whole genome shotgun (WGS) entry which is preliminary data.</text>
</comment>
<dbReference type="InterPro" id="IPR039421">
    <property type="entry name" value="Type_1_exporter"/>
</dbReference>
<dbReference type="PROSITE" id="PS50893">
    <property type="entry name" value="ABC_TRANSPORTER_2"/>
    <property type="match status" value="1"/>
</dbReference>
<dbReference type="InterPro" id="IPR003593">
    <property type="entry name" value="AAA+_ATPase"/>
</dbReference>
<dbReference type="GO" id="GO:0015421">
    <property type="term" value="F:ABC-type oligopeptide transporter activity"/>
    <property type="evidence" value="ECO:0007669"/>
    <property type="project" value="TreeGrafter"/>
</dbReference>
<protein>
    <submittedName>
        <fullName evidence="10">ATP-binding cassette sub-family B protein</fullName>
    </submittedName>
</protein>
<evidence type="ECO:0000256" key="4">
    <source>
        <dbReference type="ARBA" id="ARBA00022840"/>
    </source>
</evidence>
<keyword evidence="3" id="KW-0547">Nucleotide-binding</keyword>
<comment type="subcellular location">
    <subcellularLocation>
        <location evidence="1">Membrane</location>
        <topology evidence="1">Multi-pass membrane protein</topology>
    </subcellularLocation>
</comment>
<dbReference type="PANTHER" id="PTHR43394:SF1">
    <property type="entry name" value="ATP-BINDING CASSETTE SUB-FAMILY B MEMBER 10, MITOCHONDRIAL"/>
    <property type="match status" value="1"/>
</dbReference>
<dbReference type="Gene3D" id="1.20.1560.10">
    <property type="entry name" value="ABC transporter type 1, transmembrane domain"/>
    <property type="match status" value="1"/>
</dbReference>
<organism evidence="10 11">
    <name type="scientific">Babesia gibsoni</name>
    <dbReference type="NCBI Taxonomy" id="33632"/>
    <lineage>
        <taxon>Eukaryota</taxon>
        <taxon>Sar</taxon>
        <taxon>Alveolata</taxon>
        <taxon>Apicomplexa</taxon>
        <taxon>Aconoidasida</taxon>
        <taxon>Piroplasmida</taxon>
        <taxon>Babesiidae</taxon>
        <taxon>Babesia</taxon>
    </lineage>
</organism>
<evidence type="ECO:0000259" key="9">
    <source>
        <dbReference type="PROSITE" id="PS50929"/>
    </source>
</evidence>
<dbReference type="InterPro" id="IPR017871">
    <property type="entry name" value="ABC_transporter-like_CS"/>
</dbReference>
<feature type="domain" description="ABC transmembrane type-1" evidence="9">
    <location>
        <begin position="83"/>
        <end position="357"/>
    </location>
</feature>
<dbReference type="InterPro" id="IPR036640">
    <property type="entry name" value="ABC1_TM_sf"/>
</dbReference>
<feature type="domain" description="ABC transporter" evidence="8">
    <location>
        <begin position="389"/>
        <end position="600"/>
    </location>
</feature>
<dbReference type="GO" id="GO:0005743">
    <property type="term" value="C:mitochondrial inner membrane"/>
    <property type="evidence" value="ECO:0007669"/>
    <property type="project" value="TreeGrafter"/>
</dbReference>
<dbReference type="SMART" id="SM00382">
    <property type="entry name" value="AAA"/>
    <property type="match status" value="1"/>
</dbReference>
<proteinExistence type="predicted"/>
<dbReference type="GO" id="GO:0016887">
    <property type="term" value="F:ATP hydrolysis activity"/>
    <property type="evidence" value="ECO:0007669"/>
    <property type="project" value="InterPro"/>
</dbReference>
<dbReference type="InterPro" id="IPR011527">
    <property type="entry name" value="ABC1_TM_dom"/>
</dbReference>
<dbReference type="SUPFAM" id="SSF52540">
    <property type="entry name" value="P-loop containing nucleoside triphosphate hydrolases"/>
    <property type="match status" value="1"/>
</dbReference>
<dbReference type="PROSITE" id="PS00211">
    <property type="entry name" value="ABC_TRANSPORTER_1"/>
    <property type="match status" value="1"/>
</dbReference>
<keyword evidence="2 7" id="KW-0812">Transmembrane</keyword>
<dbReference type="GO" id="GO:0005524">
    <property type="term" value="F:ATP binding"/>
    <property type="evidence" value="ECO:0007669"/>
    <property type="project" value="UniProtKB-KW"/>
</dbReference>
<feature type="transmembrane region" description="Helical" evidence="7">
    <location>
        <begin position="116"/>
        <end position="138"/>
    </location>
</feature>
<keyword evidence="5 7" id="KW-1133">Transmembrane helix</keyword>
<dbReference type="EMBL" id="JAVEPI010000001">
    <property type="protein sequence ID" value="KAK1444200.1"/>
    <property type="molecule type" value="Genomic_DNA"/>
</dbReference>
<dbReference type="Pfam" id="PF00005">
    <property type="entry name" value="ABC_tran"/>
    <property type="match status" value="1"/>
</dbReference>
<dbReference type="GO" id="GO:0090374">
    <property type="term" value="P:oligopeptide export from mitochondrion"/>
    <property type="evidence" value="ECO:0007669"/>
    <property type="project" value="TreeGrafter"/>
</dbReference>
<dbReference type="InterPro" id="IPR003439">
    <property type="entry name" value="ABC_transporter-like_ATP-bd"/>
</dbReference>
<reference evidence="10" key="1">
    <citation type="submission" date="2023-08" db="EMBL/GenBank/DDBJ databases">
        <title>Draft sequence of the Babesia gibsoni genome.</title>
        <authorList>
            <person name="Yamagishi J.Y."/>
            <person name="Xuan X.X."/>
        </authorList>
    </citation>
    <scope>NUCLEOTIDE SEQUENCE</scope>
    <source>
        <strain evidence="10">Azabu</strain>
    </source>
</reference>
<sequence>MLYKLPQSPESITLDRVQGYTLRIDTSRRTTYRMFSTKSSEDDAQPPSKVSALSIVNDPKNRRGLQCLLRCMKKEARIVIPTFLALVASSGLISMFPAVIGNYINNFSATNVPSIFQGACFVFLSAVSSFLKTILSGFATTRMSRRMREDLYTSLLKKDISFFDTTSSGRLSSVVASDVAISAVIVDYLCQALRSSISFVFGICFSLKLAPITLIGHTMLPILVSLSLLFPLSRCVQRYTSLQMRCLSAIVSHAEERLYNIKTVKAFNAEKYEYGAFMDKVRNLFGAAITTSFYSASMNFVAVGAVGTLILFMANTSSTLVLDGTMMIGDVTSLLMYTVMVGGSIQSFTSSFSGIQKCVGAASSVASYIEDECDDSTRKKALLSKSPKIEFRNVSFAYPTRAESSVIKNMSFVLPTGSILVFFGESGCGKSSIIQLLLGFYKPTSGSILIDDVMLEDMDLQGLRSSCGWVEQQVTLFHDTIRKNVLYGQENDNVDLTDAYKMSGLSEVLNHLADGDETTTGQLGKSLSGGQRQRIALARMFARDPKIVLLDEASAALDMESEERLNKALLNVMGSGTVYQFGTKQDVLQSPCAQLAKILSVK</sequence>
<evidence type="ECO:0000256" key="3">
    <source>
        <dbReference type="ARBA" id="ARBA00022741"/>
    </source>
</evidence>
<dbReference type="PROSITE" id="PS50929">
    <property type="entry name" value="ABC_TM1F"/>
    <property type="match status" value="1"/>
</dbReference>
<feature type="transmembrane region" description="Helical" evidence="7">
    <location>
        <begin position="300"/>
        <end position="322"/>
    </location>
</feature>
<dbReference type="Gene3D" id="3.40.50.300">
    <property type="entry name" value="P-loop containing nucleotide triphosphate hydrolases"/>
    <property type="match status" value="1"/>
</dbReference>